<keyword evidence="2" id="KW-0255">Endonuclease</keyword>
<dbReference type="InterPro" id="IPR045572">
    <property type="entry name" value="RE_endonuc_C"/>
</dbReference>
<dbReference type="Pfam" id="PF04851">
    <property type="entry name" value="ResIII"/>
    <property type="match status" value="1"/>
</dbReference>
<dbReference type="EMBL" id="BMOM01000008">
    <property type="protein sequence ID" value="GGM06683.1"/>
    <property type="molecule type" value="Genomic_DNA"/>
</dbReference>
<keyword evidence="2" id="KW-0378">Hydrolase</keyword>
<evidence type="ECO:0000259" key="1">
    <source>
        <dbReference type="SMART" id="SM00487"/>
    </source>
</evidence>
<dbReference type="Pfam" id="PF19778">
    <property type="entry name" value="RE_endonuc"/>
    <property type="match status" value="1"/>
</dbReference>
<accession>A0ABQ2GPF7</accession>
<organism evidence="2 3">
    <name type="scientific">Deinococcus aerophilus</name>
    <dbReference type="NCBI Taxonomy" id="522488"/>
    <lineage>
        <taxon>Bacteria</taxon>
        <taxon>Thermotogati</taxon>
        <taxon>Deinococcota</taxon>
        <taxon>Deinococci</taxon>
        <taxon>Deinococcales</taxon>
        <taxon>Deinococcaceae</taxon>
        <taxon>Deinococcus</taxon>
    </lineage>
</organism>
<reference evidence="3" key="1">
    <citation type="journal article" date="2019" name="Int. J. Syst. Evol. Microbiol.">
        <title>The Global Catalogue of Microorganisms (GCM) 10K type strain sequencing project: providing services to taxonomists for standard genome sequencing and annotation.</title>
        <authorList>
            <consortium name="The Broad Institute Genomics Platform"/>
            <consortium name="The Broad Institute Genome Sequencing Center for Infectious Disease"/>
            <person name="Wu L."/>
            <person name="Ma J."/>
        </authorList>
    </citation>
    <scope>NUCLEOTIDE SEQUENCE [LARGE SCALE GENOMIC DNA]</scope>
    <source>
        <strain evidence="3">JCM 15443</strain>
    </source>
</reference>
<dbReference type="InterPro" id="IPR050742">
    <property type="entry name" value="Helicase_Restrict-Modif_Enz"/>
</dbReference>
<dbReference type="PANTHER" id="PTHR47396:SF1">
    <property type="entry name" value="ATP-DEPENDENT HELICASE IRC3-RELATED"/>
    <property type="match status" value="1"/>
</dbReference>
<proteinExistence type="predicted"/>
<dbReference type="SMART" id="SM00487">
    <property type="entry name" value="DEXDc"/>
    <property type="match status" value="1"/>
</dbReference>
<dbReference type="PANTHER" id="PTHR47396">
    <property type="entry name" value="TYPE I RESTRICTION ENZYME ECOKI R PROTEIN"/>
    <property type="match status" value="1"/>
</dbReference>
<gene>
    <name evidence="2" type="primary">res</name>
    <name evidence="2" type="ORF">GCM10010841_13670</name>
</gene>
<dbReference type="InterPro" id="IPR014001">
    <property type="entry name" value="Helicase_ATP-bd"/>
</dbReference>
<dbReference type="InterPro" id="IPR006935">
    <property type="entry name" value="Helicase/UvrB_N"/>
</dbReference>
<dbReference type="Gene3D" id="3.40.50.300">
    <property type="entry name" value="P-loop containing nucleotide triphosphate hydrolases"/>
    <property type="match status" value="2"/>
</dbReference>
<dbReference type="Proteomes" id="UP000661918">
    <property type="component" value="Unassembled WGS sequence"/>
</dbReference>
<dbReference type="RefSeq" id="WP_188902763.1">
    <property type="nucleotide sequence ID" value="NZ_BMOM01000008.1"/>
</dbReference>
<evidence type="ECO:0000313" key="3">
    <source>
        <dbReference type="Proteomes" id="UP000661918"/>
    </source>
</evidence>
<sequence length="1018" mass="115207">MAFEFKFSADQPHQKAALDGVLELFEGFSASHTEGTILDEVFPNLPDAEMLDEEWLAENLGFVQGQHNTQYPAAPVPMRGLEMGAEADGMMLDGVSNDSHRAPHFTVEMETGTGKTYVYFRSMHELYRRHGFRKFIIVVPSVAILEGVKKSFEITRKHFEQLYGVTNFRLIEYDGARLGQLRNFAQSQTPVVMVMTMQSFNTAGRNFYKPTEKLAGARLPYQWVQETRPVVILDEPQNMGSDKAKEAIRTLKPLFVLRYSATHRPGETPNTVYRLTPLEAFRQGLVKQIEVVGISDLSGLNVPQFRIEEITRNPITAKVKTVVMQDGVGSEQVVTLKSGDDLFKKTKNPDHQGFVVESIGVAKDDLPGFVRFENGEEFGTGDEVIGSRTEIWRAQIRETIQTHFERQRQLRGKGVKVLSLFFIDRVANYQGQPGTIRKLFEEEYAKLQPMYADGPVLDARDVHRGYFASKRVKDREVVSDELQKADSDEAKETFKLIMREKERLLSFEEPVSFIFAHSALKEGWDNPNVFQICTLNQTVSSTKKRQEIGRGLRLCVDQDGNRPEGFNLNILTVIANESYESYVANLQQNYADDGEGAPPPPKKPSQAVARRRDELFQGEAFQAFWQKLCKRLAYRIEVDTDVLVDEAVAALKTAKFPQPVMTVSRGQFIVRQYEVRLEKVIGEAAVLQIHTRDSRAESQPSLGLTSASTSQQQVVLHEKQDLSTKFPVGDARRQHFRKWKLQRVWEQYGEARIKFDNEVEVSPSEPYRFEVQVTLPRETVTVQAEAHAQPIPDFIGRAAGETDLTRATLIHIFQSLPDDVKEKLLINPEGWTNVFVATLQDVLADHVARRVEYFGETSDIGPAEEFFGAEVKQPQRELIEDQTGKALYDRVQIDSDVERTFVEQSLRSDGDHIAVYFKFPPKFKLGLPRVIGNYNPDWGVVRLAGEHTRVELVRETKGSENEATLRFESEKRKIRAARRYFAALGIDYRVVTGETGRYWDAEGTPAAGAPGLFGGVGG</sequence>
<dbReference type="InterPro" id="IPR027417">
    <property type="entry name" value="P-loop_NTPase"/>
</dbReference>
<protein>
    <submittedName>
        <fullName evidence="2">Type III restriction endonuclease subunit R</fullName>
    </submittedName>
</protein>
<keyword evidence="2" id="KW-0540">Nuclease</keyword>
<dbReference type="SUPFAM" id="SSF52540">
    <property type="entry name" value="P-loop containing nucleoside triphosphate hydrolases"/>
    <property type="match status" value="2"/>
</dbReference>
<keyword evidence="3" id="KW-1185">Reference proteome</keyword>
<feature type="domain" description="Helicase ATP-binding" evidence="1">
    <location>
        <begin position="69"/>
        <end position="305"/>
    </location>
</feature>
<name>A0ABQ2GPF7_9DEIO</name>
<dbReference type="GO" id="GO:0004519">
    <property type="term" value="F:endonuclease activity"/>
    <property type="evidence" value="ECO:0007669"/>
    <property type="project" value="UniProtKB-KW"/>
</dbReference>
<evidence type="ECO:0000313" key="2">
    <source>
        <dbReference type="EMBL" id="GGM06683.1"/>
    </source>
</evidence>
<comment type="caution">
    <text evidence="2">The sequence shown here is derived from an EMBL/GenBank/DDBJ whole genome shotgun (WGS) entry which is preliminary data.</text>
</comment>